<evidence type="ECO:0000256" key="2">
    <source>
        <dbReference type="ARBA" id="ARBA00022737"/>
    </source>
</evidence>
<dbReference type="InterPro" id="IPR001680">
    <property type="entry name" value="WD40_rpt"/>
</dbReference>
<comment type="caution">
    <text evidence="4">The sequence shown here is derived from an EMBL/GenBank/DDBJ whole genome shotgun (WGS) entry which is preliminary data.</text>
</comment>
<dbReference type="PROSITE" id="PS00678">
    <property type="entry name" value="WD_REPEATS_1"/>
    <property type="match status" value="1"/>
</dbReference>
<evidence type="ECO:0000313" key="4">
    <source>
        <dbReference type="EMBL" id="KAK3276249.1"/>
    </source>
</evidence>
<dbReference type="Proteomes" id="UP001190700">
    <property type="component" value="Unassembled WGS sequence"/>
</dbReference>
<dbReference type="PRINTS" id="PR00320">
    <property type="entry name" value="GPROTEINBRPT"/>
</dbReference>
<dbReference type="SUPFAM" id="SSF50978">
    <property type="entry name" value="WD40 repeat-like"/>
    <property type="match status" value="1"/>
</dbReference>
<dbReference type="InterPro" id="IPR036322">
    <property type="entry name" value="WD40_repeat_dom_sf"/>
</dbReference>
<organism evidence="4 5">
    <name type="scientific">Cymbomonas tetramitiformis</name>
    <dbReference type="NCBI Taxonomy" id="36881"/>
    <lineage>
        <taxon>Eukaryota</taxon>
        <taxon>Viridiplantae</taxon>
        <taxon>Chlorophyta</taxon>
        <taxon>Pyramimonadophyceae</taxon>
        <taxon>Pyramimonadales</taxon>
        <taxon>Pyramimonadaceae</taxon>
        <taxon>Cymbomonas</taxon>
    </lineage>
</organism>
<keyword evidence="5" id="KW-1185">Reference proteome</keyword>
<dbReference type="AlphaFoldDB" id="A0AAE0GDR8"/>
<dbReference type="InterPro" id="IPR045227">
    <property type="entry name" value="WDR18/Ipi3/RID3"/>
</dbReference>
<dbReference type="GO" id="GO:0006364">
    <property type="term" value="P:rRNA processing"/>
    <property type="evidence" value="ECO:0007669"/>
    <property type="project" value="TreeGrafter"/>
</dbReference>
<gene>
    <name evidence="4" type="ORF">CYMTET_15665</name>
</gene>
<dbReference type="GO" id="GO:0120330">
    <property type="term" value="C:rixosome complex"/>
    <property type="evidence" value="ECO:0007669"/>
    <property type="project" value="TreeGrafter"/>
</dbReference>
<dbReference type="EMBL" id="LGRX02006671">
    <property type="protein sequence ID" value="KAK3276249.1"/>
    <property type="molecule type" value="Genomic_DNA"/>
</dbReference>
<dbReference type="Gene3D" id="2.130.10.10">
    <property type="entry name" value="YVTN repeat-like/Quinoprotein amine dehydrogenase"/>
    <property type="match status" value="2"/>
</dbReference>
<keyword evidence="2" id="KW-0677">Repeat</keyword>
<dbReference type="PANTHER" id="PTHR18763">
    <property type="entry name" value="WD-REPEAT PROTEIN 18"/>
    <property type="match status" value="1"/>
</dbReference>
<dbReference type="PANTHER" id="PTHR18763:SF0">
    <property type="entry name" value="WD REPEAT-CONTAINING PROTEIN 18"/>
    <property type="match status" value="1"/>
</dbReference>
<feature type="repeat" description="WD" evidence="3">
    <location>
        <begin position="274"/>
        <end position="315"/>
    </location>
</feature>
<dbReference type="InterPro" id="IPR020472">
    <property type="entry name" value="WD40_PAC1"/>
</dbReference>
<dbReference type="GO" id="GO:0006261">
    <property type="term" value="P:DNA-templated DNA replication"/>
    <property type="evidence" value="ECO:0007669"/>
    <property type="project" value="TreeGrafter"/>
</dbReference>
<dbReference type="InterPro" id="IPR019775">
    <property type="entry name" value="WD40_repeat_CS"/>
</dbReference>
<dbReference type="GO" id="GO:0005656">
    <property type="term" value="C:nuclear pre-replicative complex"/>
    <property type="evidence" value="ECO:0007669"/>
    <property type="project" value="TreeGrafter"/>
</dbReference>
<name>A0AAE0GDR8_9CHLO</name>
<feature type="repeat" description="WD" evidence="3">
    <location>
        <begin position="123"/>
        <end position="156"/>
    </location>
</feature>
<dbReference type="Pfam" id="PF00400">
    <property type="entry name" value="WD40"/>
    <property type="match status" value="2"/>
</dbReference>
<accession>A0AAE0GDR8</accession>
<dbReference type="PROSITE" id="PS50294">
    <property type="entry name" value="WD_REPEATS_REGION"/>
    <property type="match status" value="2"/>
</dbReference>
<evidence type="ECO:0000256" key="1">
    <source>
        <dbReference type="ARBA" id="ARBA00022574"/>
    </source>
</evidence>
<evidence type="ECO:0000313" key="5">
    <source>
        <dbReference type="Proteomes" id="UP001190700"/>
    </source>
</evidence>
<sequence>MTSIHGLESAVVVASNAPNSNCLAWDLQTGTLMKTYKGGEKSGSVPRNSMCPLGSEFLVTSQSQKGELHFWSLRKEQMLNRSFMCEPMSALCATRGGQLCAAGGGSGAVYIWEAASGRLLRSWAAHYKGITALTFSDDDSFLITASEDTVVHVWSVLALVDAFAQDRTRPPPPLFSWSEHTLPVVGLYCGCGGVSATVISASLDRSVKFWTLSKGGLLRTVVFPACINTAILDAAETVLCAGGGDGRIFISNLTQPTSSSASSLSESSHYDRVLSGHKQSVTSLVFSLDAYYLVSGSLDCTVRVWDMHSGQSLRTLTHPSGPVSSLALLTKSSLEPPPAGVTLPKAVLGNFVKVAPEYTGPWEQATPVLLTGQTPFGAESSWISLSRPSYDSGDGYRSVALIAAGAQSGAGEGDSDAILERNCEELERARAAEAAAKLQAAEWKGLHGKLYQFCVESDLLYQSPAAVP</sequence>
<reference evidence="4 5" key="1">
    <citation type="journal article" date="2015" name="Genome Biol. Evol.">
        <title>Comparative Genomics of a Bacterivorous Green Alga Reveals Evolutionary Causalities and Consequences of Phago-Mixotrophic Mode of Nutrition.</title>
        <authorList>
            <person name="Burns J.A."/>
            <person name="Paasch A."/>
            <person name="Narechania A."/>
            <person name="Kim E."/>
        </authorList>
    </citation>
    <scope>NUCLEOTIDE SEQUENCE [LARGE SCALE GENOMIC DNA]</scope>
    <source>
        <strain evidence="4 5">PLY_AMNH</strain>
    </source>
</reference>
<proteinExistence type="predicted"/>
<protein>
    <submittedName>
        <fullName evidence="4">Uncharacterized protein</fullName>
    </submittedName>
</protein>
<evidence type="ECO:0000256" key="3">
    <source>
        <dbReference type="PROSITE-ProRule" id="PRU00221"/>
    </source>
</evidence>
<dbReference type="SMART" id="SM00320">
    <property type="entry name" value="WD40"/>
    <property type="match status" value="5"/>
</dbReference>
<dbReference type="PROSITE" id="PS50082">
    <property type="entry name" value="WD_REPEATS_2"/>
    <property type="match status" value="2"/>
</dbReference>
<keyword evidence="1 3" id="KW-0853">WD repeat</keyword>
<dbReference type="InterPro" id="IPR015943">
    <property type="entry name" value="WD40/YVTN_repeat-like_dom_sf"/>
</dbReference>